<feature type="signal peptide" evidence="8">
    <location>
        <begin position="1"/>
        <end position="23"/>
    </location>
</feature>
<evidence type="ECO:0000256" key="8">
    <source>
        <dbReference type="SAM" id="SignalP"/>
    </source>
</evidence>
<dbReference type="Pfam" id="PF04039">
    <property type="entry name" value="MnhB"/>
    <property type="match status" value="1"/>
</dbReference>
<keyword evidence="5 7" id="KW-1133">Transmembrane helix</keyword>
<feature type="transmembrane region" description="Helical" evidence="7">
    <location>
        <begin position="192"/>
        <end position="217"/>
    </location>
</feature>
<reference evidence="10" key="1">
    <citation type="submission" date="2020-10" db="EMBL/GenBank/DDBJ databases">
        <authorList>
            <person name="Castelo-Branco R."/>
            <person name="Eusebio N."/>
            <person name="Adriana R."/>
            <person name="Vieira A."/>
            <person name="Brugerolle De Fraissinette N."/>
            <person name="Rezende De Castro R."/>
            <person name="Schneider M.P."/>
            <person name="Vasconcelos V."/>
            <person name="Leao P.N."/>
        </authorList>
    </citation>
    <scope>NUCLEOTIDE SEQUENCE</scope>
    <source>
        <strain evidence="10">LEGE 11480</strain>
    </source>
</reference>
<evidence type="ECO:0000313" key="11">
    <source>
        <dbReference type="Proteomes" id="UP000625316"/>
    </source>
</evidence>
<feature type="chain" id="PRO_5037152093" evidence="8">
    <location>
        <begin position="24"/>
        <end position="223"/>
    </location>
</feature>
<proteinExistence type="inferred from homology"/>
<keyword evidence="3" id="KW-1003">Cell membrane</keyword>
<dbReference type="PANTHER" id="PTHR33932">
    <property type="entry name" value="NA(+)/H(+) ANTIPORTER SUBUNIT B"/>
    <property type="match status" value="1"/>
</dbReference>
<evidence type="ECO:0000256" key="1">
    <source>
        <dbReference type="ARBA" id="ARBA00004651"/>
    </source>
</evidence>
<evidence type="ECO:0000259" key="9">
    <source>
        <dbReference type="Pfam" id="PF04039"/>
    </source>
</evidence>
<dbReference type="NCBIfam" id="NF009219">
    <property type="entry name" value="PRK12567.1-3"/>
    <property type="match status" value="1"/>
</dbReference>
<keyword evidence="4 7" id="KW-0812">Transmembrane</keyword>
<protein>
    <submittedName>
        <fullName evidence="10">Na(+)/H(+) antiporter subunit B</fullName>
    </submittedName>
</protein>
<comment type="subcellular location">
    <subcellularLocation>
        <location evidence="1">Cell membrane</location>
        <topology evidence="1">Multi-pass membrane protein</topology>
    </subcellularLocation>
</comment>
<evidence type="ECO:0000256" key="6">
    <source>
        <dbReference type="ARBA" id="ARBA00023136"/>
    </source>
</evidence>
<comment type="similarity">
    <text evidence="2">Belongs to the CPA3 antiporters (TC 2.A.63) subunit B family.</text>
</comment>
<evidence type="ECO:0000256" key="7">
    <source>
        <dbReference type="SAM" id="Phobius"/>
    </source>
</evidence>
<evidence type="ECO:0000256" key="2">
    <source>
        <dbReference type="ARBA" id="ARBA00009425"/>
    </source>
</evidence>
<accession>A0A928VK48</accession>
<dbReference type="InterPro" id="IPR007182">
    <property type="entry name" value="MnhB"/>
</dbReference>
<name>A0A928VK48_9CYAN</name>
<evidence type="ECO:0000256" key="4">
    <source>
        <dbReference type="ARBA" id="ARBA00022692"/>
    </source>
</evidence>
<dbReference type="PANTHER" id="PTHR33932:SF4">
    <property type="entry name" value="NA(+)_H(+) ANTIPORTER SUBUNIT B"/>
    <property type="match status" value="1"/>
</dbReference>
<dbReference type="AlphaFoldDB" id="A0A928VK48"/>
<comment type="caution">
    <text evidence="10">The sequence shown here is derived from an EMBL/GenBank/DDBJ whole genome shotgun (WGS) entry which is preliminary data.</text>
</comment>
<feature type="transmembrane region" description="Helical" evidence="7">
    <location>
        <begin position="162"/>
        <end position="180"/>
    </location>
</feature>
<dbReference type="InterPro" id="IPR050622">
    <property type="entry name" value="CPA3_antiporter_subunitB"/>
</dbReference>
<feature type="domain" description="Na+/H+ antiporter MnhB subunit-related protein" evidence="9">
    <location>
        <begin position="97"/>
        <end position="211"/>
    </location>
</feature>
<dbReference type="GO" id="GO:0005886">
    <property type="term" value="C:plasma membrane"/>
    <property type="evidence" value="ECO:0007669"/>
    <property type="project" value="UniProtKB-SubCell"/>
</dbReference>
<feature type="transmembrane region" description="Helical" evidence="7">
    <location>
        <begin position="123"/>
        <end position="141"/>
    </location>
</feature>
<dbReference type="Proteomes" id="UP000625316">
    <property type="component" value="Unassembled WGS sequence"/>
</dbReference>
<dbReference type="EMBL" id="JADEXQ010000012">
    <property type="protein sequence ID" value="MBE9029213.1"/>
    <property type="molecule type" value="Genomic_DNA"/>
</dbReference>
<keyword evidence="11" id="KW-1185">Reference proteome</keyword>
<organism evidence="10 11">
    <name type="scientific">Romeriopsis navalis LEGE 11480</name>
    <dbReference type="NCBI Taxonomy" id="2777977"/>
    <lineage>
        <taxon>Bacteria</taxon>
        <taxon>Bacillati</taxon>
        <taxon>Cyanobacteriota</taxon>
        <taxon>Cyanophyceae</taxon>
        <taxon>Leptolyngbyales</taxon>
        <taxon>Leptolyngbyaceae</taxon>
        <taxon>Romeriopsis</taxon>
        <taxon>Romeriopsis navalis</taxon>
    </lineage>
</organism>
<gene>
    <name evidence="10" type="ORF">IQ266_05480</name>
</gene>
<sequence length="223" mass="23546">MKWIYLVAGMAFLLKMLILPNFAADSASPVTESIVAAIVADTGVPNAVSGIILRNRLYDTIFEVVVFTIAMMGVRYLLADEQPSATVYQFTDAPSIVLARLGATICALISIELAIRGHLSPGGGFAAGVAGGTAIGLVAITSSREWMESLYDKYQAAIVEKVSVLLFIALAAITLIGYELPQGNVGSLLSGGTIPLLNVLVAIKVALGSWTAILLFIRYRGLL</sequence>
<evidence type="ECO:0000256" key="5">
    <source>
        <dbReference type="ARBA" id="ARBA00022989"/>
    </source>
</evidence>
<keyword evidence="8" id="KW-0732">Signal</keyword>
<feature type="transmembrane region" description="Helical" evidence="7">
    <location>
        <begin position="61"/>
        <end position="78"/>
    </location>
</feature>
<evidence type="ECO:0000256" key="3">
    <source>
        <dbReference type="ARBA" id="ARBA00022475"/>
    </source>
</evidence>
<keyword evidence="6 7" id="KW-0472">Membrane</keyword>
<evidence type="ECO:0000313" key="10">
    <source>
        <dbReference type="EMBL" id="MBE9029213.1"/>
    </source>
</evidence>